<comment type="caution">
    <text evidence="1">The sequence shown here is derived from an EMBL/GenBank/DDBJ whole genome shotgun (WGS) entry which is preliminary data.</text>
</comment>
<gene>
    <name evidence="1" type="ORF">DWV00_03365</name>
</gene>
<sequence>MRPGEYKNLTAREVPKTLTFTPAAGKRLEHLRSRARTNREWNLLGATCPSEQKTTANAHVFVSYWCYVVLS</sequence>
<proteinExistence type="predicted"/>
<keyword evidence="2" id="KW-1185">Reference proteome</keyword>
<dbReference type="Proteomes" id="UP000256838">
    <property type="component" value="Unassembled WGS sequence"/>
</dbReference>
<dbReference type="EMBL" id="QRGA01000001">
    <property type="protein sequence ID" value="RDV00800.1"/>
    <property type="molecule type" value="Genomic_DNA"/>
</dbReference>
<dbReference type="AlphaFoldDB" id="A0A3D8K6G1"/>
<evidence type="ECO:0000313" key="1">
    <source>
        <dbReference type="EMBL" id="RDV00800.1"/>
    </source>
</evidence>
<evidence type="ECO:0000313" key="2">
    <source>
        <dbReference type="Proteomes" id="UP000256838"/>
    </source>
</evidence>
<reference evidence="1 2" key="1">
    <citation type="submission" date="2018-08" db="EMBL/GenBank/DDBJ databases">
        <title>Paraburkholderia sp. DHOM06 isolated from forest soil.</title>
        <authorList>
            <person name="Gao Z.-H."/>
            <person name="Qiu L.-H."/>
        </authorList>
    </citation>
    <scope>NUCLEOTIDE SEQUENCE [LARGE SCALE GENOMIC DNA]</scope>
    <source>
        <strain evidence="1 2">DHOM06</strain>
    </source>
</reference>
<protein>
    <submittedName>
        <fullName evidence="1">Uncharacterized protein</fullName>
    </submittedName>
</protein>
<name>A0A3D8K6G1_9BURK</name>
<accession>A0A3D8K6G1</accession>
<organism evidence="1 2">
    <name type="scientific">Trinickia dinghuensis</name>
    <dbReference type="NCBI Taxonomy" id="2291023"/>
    <lineage>
        <taxon>Bacteria</taxon>
        <taxon>Pseudomonadati</taxon>
        <taxon>Pseudomonadota</taxon>
        <taxon>Betaproteobacteria</taxon>
        <taxon>Burkholderiales</taxon>
        <taxon>Burkholderiaceae</taxon>
        <taxon>Trinickia</taxon>
    </lineage>
</organism>